<name>A0ACB8VVP6_9TELE</name>
<proteinExistence type="predicted"/>
<evidence type="ECO:0000313" key="2">
    <source>
        <dbReference type="Proteomes" id="UP000831701"/>
    </source>
</evidence>
<dbReference type="EMBL" id="CM041547">
    <property type="protein sequence ID" value="KAI3359556.1"/>
    <property type="molecule type" value="Genomic_DNA"/>
</dbReference>
<reference evidence="1" key="1">
    <citation type="submission" date="2022-04" db="EMBL/GenBank/DDBJ databases">
        <title>Jade perch genome.</title>
        <authorList>
            <person name="Chao B."/>
        </authorList>
    </citation>
    <scope>NUCLEOTIDE SEQUENCE</scope>
    <source>
        <strain evidence="1">CB-2022</strain>
    </source>
</reference>
<organism evidence="1 2">
    <name type="scientific">Scortum barcoo</name>
    <name type="common">barcoo grunter</name>
    <dbReference type="NCBI Taxonomy" id="214431"/>
    <lineage>
        <taxon>Eukaryota</taxon>
        <taxon>Metazoa</taxon>
        <taxon>Chordata</taxon>
        <taxon>Craniata</taxon>
        <taxon>Vertebrata</taxon>
        <taxon>Euteleostomi</taxon>
        <taxon>Actinopterygii</taxon>
        <taxon>Neopterygii</taxon>
        <taxon>Teleostei</taxon>
        <taxon>Neoteleostei</taxon>
        <taxon>Acanthomorphata</taxon>
        <taxon>Eupercaria</taxon>
        <taxon>Centrarchiformes</taxon>
        <taxon>Terapontoidei</taxon>
        <taxon>Terapontidae</taxon>
        <taxon>Scortum</taxon>
    </lineage>
</organism>
<keyword evidence="2" id="KW-1185">Reference proteome</keyword>
<evidence type="ECO:0000313" key="1">
    <source>
        <dbReference type="EMBL" id="KAI3359556.1"/>
    </source>
</evidence>
<accession>A0ACB8VVP6</accession>
<protein>
    <submittedName>
        <fullName evidence="1">Uncharacterized protein</fullName>
    </submittedName>
</protein>
<gene>
    <name evidence="1" type="ORF">L3Q82_013956</name>
</gene>
<sequence length="210" mass="22246">MAAGLSQQSELRGGDESCGREYAVAVLNKCVQGGGAARWGHGVTQSEGAPADKRLGGSARPAPPAQGVTAEYTWPGSFRPSRDNWERLSPRPQPKLTKGIMCGGRSEQSKVKRLKAAHRKEKRENSDSSKSICAEEQTLSTLFCVEDEAREGAVLVVVAAMGFASVQFDVNLVPCVQMEDDAVGGIVIVLVSILGDGAGTNLEEQGQTNM</sequence>
<comment type="caution">
    <text evidence="1">The sequence shown here is derived from an EMBL/GenBank/DDBJ whole genome shotgun (WGS) entry which is preliminary data.</text>
</comment>
<dbReference type="Proteomes" id="UP000831701">
    <property type="component" value="Chromosome 17"/>
</dbReference>